<dbReference type="InterPro" id="IPR001130">
    <property type="entry name" value="TatD-like"/>
</dbReference>
<dbReference type="InterPro" id="IPR032466">
    <property type="entry name" value="Metal_Hydrolase"/>
</dbReference>
<feature type="region of interest" description="Disordered" evidence="1">
    <location>
        <begin position="1"/>
        <end position="27"/>
    </location>
</feature>
<dbReference type="GO" id="GO:0016788">
    <property type="term" value="F:hydrolase activity, acting on ester bonds"/>
    <property type="evidence" value="ECO:0007669"/>
    <property type="project" value="InterPro"/>
</dbReference>
<dbReference type="AlphaFoldDB" id="A0AA38VCM9"/>
<proteinExistence type="predicted"/>
<reference evidence="2" key="1">
    <citation type="submission" date="2022-07" db="EMBL/GenBank/DDBJ databases">
        <title>Fungi with potential for degradation of polypropylene.</title>
        <authorList>
            <person name="Gostincar C."/>
        </authorList>
    </citation>
    <scope>NUCLEOTIDE SEQUENCE</scope>
    <source>
        <strain evidence="2">EXF-13287</strain>
    </source>
</reference>
<dbReference type="Proteomes" id="UP001174691">
    <property type="component" value="Unassembled WGS sequence"/>
</dbReference>
<dbReference type="Pfam" id="PF01026">
    <property type="entry name" value="TatD_DNase"/>
    <property type="match status" value="1"/>
</dbReference>
<evidence type="ECO:0000313" key="2">
    <source>
        <dbReference type="EMBL" id="KAJ9129489.1"/>
    </source>
</evidence>
<dbReference type="EMBL" id="JANBVN010000334">
    <property type="protein sequence ID" value="KAJ9129489.1"/>
    <property type="molecule type" value="Genomic_DNA"/>
</dbReference>
<evidence type="ECO:0000313" key="3">
    <source>
        <dbReference type="Proteomes" id="UP001174691"/>
    </source>
</evidence>
<keyword evidence="3" id="KW-1185">Reference proteome</keyword>
<sequence length="444" mass="49600">MCQDHQETEEHAPPPPPRNGENEPFPWDVGVFDAHCHPTDTMSSIAAMPNMSARVLTVMSTRAQDQDLVPSVAETHGIQGPDALHTASSSSRRILPAFGWHPWFSYQLYDDSLAPEKATYHPSSSPSEAKTNHYKSVLVPSPDEEFIASLPDPIPLSTYLPQVRSRLESHPLSLIGEVGLDKGFRLPMPWTDADHSKRDATLTPGGREGRWLSPHRVSIPHQTNILLAQLRLAGELGRACSVHGVQAHGALFDALSSMWKGHEREVVPKRKQKLVAQGAEDWGDDSDDDGGRTAEGRLVVGARSYPPRICLHSFSGPVQVLKQYLHPSIPAKMFFSFSTAINLSTEGGVSKFPEVVKACPDDRILVESDLHVAGERMDEMLEDMYRRVCDIKGWELREGVEIIARNYEEFVFGGGIARYRVTVKDLGWRKHQGEWRHERIPQEH</sequence>
<dbReference type="PANTHER" id="PTHR47345">
    <property type="entry name" value="CUT9-INTERACTING PROTEIN SCN1"/>
    <property type="match status" value="1"/>
</dbReference>
<name>A0AA38VCM9_9PEZI</name>
<dbReference type="SUPFAM" id="SSF51556">
    <property type="entry name" value="Metallo-dependent hydrolases"/>
    <property type="match status" value="1"/>
</dbReference>
<comment type="caution">
    <text evidence="2">The sequence shown here is derived from an EMBL/GenBank/DDBJ whole genome shotgun (WGS) entry which is preliminary data.</text>
</comment>
<accession>A0AA38VCM9</accession>
<evidence type="ECO:0000256" key="1">
    <source>
        <dbReference type="SAM" id="MobiDB-lite"/>
    </source>
</evidence>
<dbReference type="InterPro" id="IPR053044">
    <property type="entry name" value="Metallo-hydrolase/TatD-type"/>
</dbReference>
<dbReference type="Gene3D" id="3.20.20.140">
    <property type="entry name" value="Metal-dependent hydrolases"/>
    <property type="match status" value="1"/>
</dbReference>
<feature type="compositionally biased region" description="Basic and acidic residues" evidence="1">
    <location>
        <begin position="1"/>
        <end position="12"/>
    </location>
</feature>
<organism evidence="2 3">
    <name type="scientific">Coniochaeta hoffmannii</name>
    <dbReference type="NCBI Taxonomy" id="91930"/>
    <lineage>
        <taxon>Eukaryota</taxon>
        <taxon>Fungi</taxon>
        <taxon>Dikarya</taxon>
        <taxon>Ascomycota</taxon>
        <taxon>Pezizomycotina</taxon>
        <taxon>Sordariomycetes</taxon>
        <taxon>Sordariomycetidae</taxon>
        <taxon>Coniochaetales</taxon>
        <taxon>Coniochaetaceae</taxon>
        <taxon>Coniochaeta</taxon>
    </lineage>
</organism>
<gene>
    <name evidence="2" type="ORF">NKR19_g10343</name>
</gene>
<keyword evidence="2" id="KW-0378">Hydrolase</keyword>
<protein>
    <submittedName>
        <fullName evidence="2">Metallo-dependent hydrolase</fullName>
    </submittedName>
</protein>
<dbReference type="PANTHER" id="PTHR47345:SF1">
    <property type="entry name" value="CUT9-INTERACTING PROTEIN SCN1"/>
    <property type="match status" value="1"/>
</dbReference>